<evidence type="ECO:0000256" key="1">
    <source>
        <dbReference type="SAM" id="MobiDB-lite"/>
    </source>
</evidence>
<feature type="region of interest" description="Disordered" evidence="1">
    <location>
        <begin position="135"/>
        <end position="154"/>
    </location>
</feature>
<protein>
    <recommendedName>
        <fullName evidence="4">DNA-binding protein</fullName>
    </recommendedName>
</protein>
<keyword evidence="3" id="KW-1185">Reference proteome</keyword>
<reference evidence="2 3" key="1">
    <citation type="submission" date="2020-07" db="EMBL/GenBank/DDBJ databases">
        <title>Sequencing the genomes of 1000 actinobacteria strains.</title>
        <authorList>
            <person name="Klenk H.-P."/>
        </authorList>
    </citation>
    <scope>NUCLEOTIDE SEQUENCE [LARGE SCALE GENOMIC DNA]</scope>
    <source>
        <strain evidence="2 3">DSM 42178</strain>
    </source>
</reference>
<feature type="region of interest" description="Disordered" evidence="1">
    <location>
        <begin position="1"/>
        <end position="24"/>
    </location>
</feature>
<organism evidence="2 3">
    <name type="scientific">Allostreptomyces psammosilenae</name>
    <dbReference type="NCBI Taxonomy" id="1892865"/>
    <lineage>
        <taxon>Bacteria</taxon>
        <taxon>Bacillati</taxon>
        <taxon>Actinomycetota</taxon>
        <taxon>Actinomycetes</taxon>
        <taxon>Kitasatosporales</taxon>
        <taxon>Streptomycetaceae</taxon>
        <taxon>Allostreptomyces</taxon>
    </lineage>
</organism>
<evidence type="ECO:0000313" key="2">
    <source>
        <dbReference type="EMBL" id="NYI04489.1"/>
    </source>
</evidence>
<gene>
    <name evidence="2" type="ORF">FHU37_001432</name>
</gene>
<dbReference type="RefSeq" id="WP_179813372.1">
    <property type="nucleotide sequence ID" value="NZ_JACBZD010000001.1"/>
</dbReference>
<feature type="compositionally biased region" description="Basic and acidic residues" evidence="1">
    <location>
        <begin position="1"/>
        <end position="12"/>
    </location>
</feature>
<sequence>MTNHETTDERVPAEPFAAPDPEQARAARRYQALARITERHGDADERRLWEERGIPLGPLDAWRRVAHLAAGAAIPDEGRPSVDATDIAAALTLVHQARAEVDQLEIGLLEMARGRGLTWQQIAYSLGLGTAQAARQRHQRLTGRADSDEAGTAD</sequence>
<dbReference type="AlphaFoldDB" id="A0A852ZQ40"/>
<evidence type="ECO:0008006" key="4">
    <source>
        <dbReference type="Google" id="ProtNLM"/>
    </source>
</evidence>
<name>A0A852ZQ40_9ACTN</name>
<proteinExistence type="predicted"/>
<evidence type="ECO:0000313" key="3">
    <source>
        <dbReference type="Proteomes" id="UP000567795"/>
    </source>
</evidence>
<dbReference type="EMBL" id="JACBZD010000001">
    <property type="protein sequence ID" value="NYI04489.1"/>
    <property type="molecule type" value="Genomic_DNA"/>
</dbReference>
<comment type="caution">
    <text evidence="2">The sequence shown here is derived from an EMBL/GenBank/DDBJ whole genome shotgun (WGS) entry which is preliminary data.</text>
</comment>
<dbReference type="Proteomes" id="UP000567795">
    <property type="component" value="Unassembled WGS sequence"/>
</dbReference>
<accession>A0A852ZQ40</accession>